<accession>A0A8H4JG13</accession>
<dbReference type="GO" id="GO:0030154">
    <property type="term" value="P:cell differentiation"/>
    <property type="evidence" value="ECO:0007669"/>
    <property type="project" value="TreeGrafter"/>
</dbReference>
<keyword evidence="7" id="KW-1185">Reference proteome</keyword>
<dbReference type="Proteomes" id="UP000605986">
    <property type="component" value="Unassembled WGS sequence"/>
</dbReference>
<protein>
    <submittedName>
        <fullName evidence="6">Mating type 1-1-3 protein</fullName>
    </submittedName>
</protein>
<feature type="DNA-binding region" description="HMG box" evidence="3">
    <location>
        <begin position="138"/>
        <end position="206"/>
    </location>
</feature>
<dbReference type="PANTHER" id="PTHR10270">
    <property type="entry name" value="SOX TRANSCRIPTION FACTOR"/>
    <property type="match status" value="1"/>
</dbReference>
<dbReference type="SMART" id="SM00398">
    <property type="entry name" value="HMG"/>
    <property type="match status" value="1"/>
</dbReference>
<dbReference type="Pfam" id="PF00505">
    <property type="entry name" value="HMG_box"/>
    <property type="match status" value="1"/>
</dbReference>
<dbReference type="GO" id="GO:0000978">
    <property type="term" value="F:RNA polymerase II cis-regulatory region sequence-specific DNA binding"/>
    <property type="evidence" value="ECO:0007669"/>
    <property type="project" value="TreeGrafter"/>
</dbReference>
<keyword evidence="1 3" id="KW-0238">DNA-binding</keyword>
<evidence type="ECO:0000313" key="6">
    <source>
        <dbReference type="EMBL" id="KAF4425202.1"/>
    </source>
</evidence>
<dbReference type="InterPro" id="IPR009071">
    <property type="entry name" value="HMG_box_dom"/>
</dbReference>
<dbReference type="InterPro" id="IPR050140">
    <property type="entry name" value="SRY-related_HMG-box_TF-like"/>
</dbReference>
<sequence length="218" mass="24837">MPEGSNNGLIEGPLGVLMPPEAEVPLIFVYSRTQADVHIFVPENASMTFTNHVADNFSRRVQQPVRVFHDKERGKYRLCPIPEDSCPDTSTYGRFCFTRGMARPNTIDGCRSNAYEDQSTPVKVSNVDPTVGEAGHRIPRPRNCWLLYRQAKSQEITTRNEGITASELSSIISRMWDEETPETQAYWHRLADQEEHSHSRRYPGYKYSPTKESGQELS</sequence>
<evidence type="ECO:0000256" key="4">
    <source>
        <dbReference type="SAM" id="MobiDB-lite"/>
    </source>
</evidence>
<organism evidence="6 7">
    <name type="scientific">Fusarium austroafricanum</name>
    <dbReference type="NCBI Taxonomy" id="2364996"/>
    <lineage>
        <taxon>Eukaryota</taxon>
        <taxon>Fungi</taxon>
        <taxon>Dikarya</taxon>
        <taxon>Ascomycota</taxon>
        <taxon>Pezizomycotina</taxon>
        <taxon>Sordariomycetes</taxon>
        <taxon>Hypocreomycetidae</taxon>
        <taxon>Hypocreales</taxon>
        <taxon>Nectriaceae</taxon>
        <taxon>Fusarium</taxon>
        <taxon>Fusarium concolor species complex</taxon>
    </lineage>
</organism>
<dbReference type="OrthoDB" id="6247875at2759"/>
<evidence type="ECO:0000313" key="7">
    <source>
        <dbReference type="Proteomes" id="UP000605986"/>
    </source>
</evidence>
<evidence type="ECO:0000256" key="2">
    <source>
        <dbReference type="ARBA" id="ARBA00023163"/>
    </source>
</evidence>
<dbReference type="GO" id="GO:0001228">
    <property type="term" value="F:DNA-binding transcription activator activity, RNA polymerase II-specific"/>
    <property type="evidence" value="ECO:0007669"/>
    <property type="project" value="TreeGrafter"/>
</dbReference>
<comment type="caution">
    <text evidence="6">The sequence shown here is derived from an EMBL/GenBank/DDBJ whole genome shotgun (WGS) entry which is preliminary data.</text>
</comment>
<dbReference type="EMBL" id="JAADJG010001090">
    <property type="protein sequence ID" value="KAF4425202.1"/>
    <property type="molecule type" value="Genomic_DNA"/>
</dbReference>
<feature type="region of interest" description="Disordered" evidence="4">
    <location>
        <begin position="192"/>
        <end position="218"/>
    </location>
</feature>
<dbReference type="SUPFAM" id="SSF47095">
    <property type="entry name" value="HMG-box"/>
    <property type="match status" value="1"/>
</dbReference>
<dbReference type="CDD" id="cd01389">
    <property type="entry name" value="HMG-box_ROX1-like"/>
    <property type="match status" value="1"/>
</dbReference>
<dbReference type="GO" id="GO:0005634">
    <property type="term" value="C:nucleus"/>
    <property type="evidence" value="ECO:0007669"/>
    <property type="project" value="UniProtKB-UniRule"/>
</dbReference>
<reference evidence="6" key="1">
    <citation type="submission" date="2020-01" db="EMBL/GenBank/DDBJ databases">
        <title>Identification and distribution of gene clusters putatively required for synthesis of sphingolipid metabolism inhibitors in phylogenetically diverse species of the filamentous fungus Fusarium.</title>
        <authorList>
            <person name="Kim H.-S."/>
            <person name="Busman M."/>
            <person name="Brown D.W."/>
            <person name="Divon H."/>
            <person name="Uhlig S."/>
            <person name="Proctor R.H."/>
        </authorList>
    </citation>
    <scope>NUCLEOTIDE SEQUENCE</scope>
    <source>
        <strain evidence="6">NRRL 53441</strain>
    </source>
</reference>
<dbReference type="Gene3D" id="1.10.30.10">
    <property type="entry name" value="High mobility group box domain"/>
    <property type="match status" value="1"/>
</dbReference>
<proteinExistence type="predicted"/>
<dbReference type="PANTHER" id="PTHR10270:SF161">
    <property type="entry name" value="SEX-DETERMINING REGION Y PROTEIN"/>
    <property type="match status" value="1"/>
</dbReference>
<dbReference type="AlphaFoldDB" id="A0A8H4JG13"/>
<keyword evidence="2" id="KW-0804">Transcription</keyword>
<feature type="domain" description="HMG box" evidence="5">
    <location>
        <begin position="138"/>
        <end position="206"/>
    </location>
</feature>
<name>A0A8H4JG13_9HYPO</name>
<dbReference type="InterPro" id="IPR036910">
    <property type="entry name" value="HMG_box_dom_sf"/>
</dbReference>
<evidence type="ECO:0000256" key="1">
    <source>
        <dbReference type="ARBA" id="ARBA00023125"/>
    </source>
</evidence>
<dbReference type="GO" id="GO:0000122">
    <property type="term" value="P:negative regulation of transcription by RNA polymerase II"/>
    <property type="evidence" value="ECO:0007669"/>
    <property type="project" value="TreeGrafter"/>
</dbReference>
<evidence type="ECO:0000256" key="3">
    <source>
        <dbReference type="PROSITE-ProRule" id="PRU00267"/>
    </source>
</evidence>
<keyword evidence="3" id="KW-0539">Nucleus</keyword>
<dbReference type="PROSITE" id="PS50118">
    <property type="entry name" value="HMG_BOX_2"/>
    <property type="match status" value="1"/>
</dbReference>
<evidence type="ECO:0000259" key="5">
    <source>
        <dbReference type="PROSITE" id="PS50118"/>
    </source>
</evidence>
<gene>
    <name evidence="6" type="ORF">F53441_14165</name>
</gene>